<dbReference type="RefSeq" id="WP_096815825.1">
    <property type="nucleotide sequence ID" value="NZ_JXKC01000001.1"/>
</dbReference>
<protein>
    <submittedName>
        <fullName evidence="2">Uncharacterized protein</fullName>
    </submittedName>
</protein>
<reference evidence="2 3" key="1">
    <citation type="submission" date="2014-12" db="EMBL/GenBank/DDBJ databases">
        <title>Draft genome sequences of 10 type strains of Lactococcus.</title>
        <authorList>
            <person name="Sun Z."/>
            <person name="Zhong Z."/>
            <person name="Liu W."/>
            <person name="Zhang W."/>
            <person name="Zhang H."/>
        </authorList>
    </citation>
    <scope>NUCLEOTIDE SEQUENCE [LARGE SCALE GENOMIC DNA]</scope>
    <source>
        <strain evidence="2 3">DSM 21502</strain>
    </source>
</reference>
<evidence type="ECO:0000313" key="3">
    <source>
        <dbReference type="Proteomes" id="UP000218711"/>
    </source>
</evidence>
<evidence type="ECO:0000256" key="1">
    <source>
        <dbReference type="SAM" id="Coils"/>
    </source>
</evidence>
<evidence type="ECO:0000313" key="2">
    <source>
        <dbReference type="EMBL" id="PCS20816.1"/>
    </source>
</evidence>
<dbReference type="AlphaFoldDB" id="A0A2A5SY43"/>
<organism evidence="2 3">
    <name type="scientific">Lactococcus cremoris subsp. tructae</name>
    <dbReference type="NCBI Taxonomy" id="542833"/>
    <lineage>
        <taxon>Bacteria</taxon>
        <taxon>Bacillati</taxon>
        <taxon>Bacillota</taxon>
        <taxon>Bacilli</taxon>
        <taxon>Lactobacillales</taxon>
        <taxon>Streptococcaceae</taxon>
        <taxon>Lactococcus</taxon>
    </lineage>
</organism>
<proteinExistence type="predicted"/>
<accession>A0A2A5SY43</accession>
<feature type="coiled-coil region" evidence="1">
    <location>
        <begin position="4"/>
        <end position="104"/>
    </location>
</feature>
<gene>
    <name evidence="2" type="ORF">RU92_GL000464</name>
</gene>
<dbReference type="Gene3D" id="1.10.287.1060">
    <property type="entry name" value="ESAT-6-like"/>
    <property type="match status" value="1"/>
</dbReference>
<dbReference type="Proteomes" id="UP000218711">
    <property type="component" value="Unassembled WGS sequence"/>
</dbReference>
<sequence length="105" mass="12780">MLTEEELLSDYRYQRAQLEEQEDELRGGERSVNTLIEQATNEIDRMLQEVDGDVSEAYDFSRYRLNQFSQEMTEAFETEKRTVRNKIEQSELEYNRQFRQLQEKR</sequence>
<name>A0A2A5SY43_LACLC</name>
<dbReference type="EMBL" id="JXKC01000001">
    <property type="protein sequence ID" value="PCS20816.1"/>
    <property type="molecule type" value="Genomic_DNA"/>
</dbReference>
<comment type="caution">
    <text evidence="2">The sequence shown here is derived from an EMBL/GenBank/DDBJ whole genome shotgun (WGS) entry which is preliminary data.</text>
</comment>
<keyword evidence="1" id="KW-0175">Coiled coil</keyword>